<name>A0A955L7M5_9BACT</name>
<feature type="transmembrane region" description="Helical" evidence="1">
    <location>
        <begin position="16"/>
        <end position="38"/>
    </location>
</feature>
<comment type="caution">
    <text evidence="2">The sequence shown here is derived from an EMBL/GenBank/DDBJ whole genome shotgun (WGS) entry which is preliminary data.</text>
</comment>
<organism evidence="2 3">
    <name type="scientific">Candidatus Dojkabacteria bacterium</name>
    <dbReference type="NCBI Taxonomy" id="2099670"/>
    <lineage>
        <taxon>Bacteria</taxon>
        <taxon>Candidatus Dojkabacteria</taxon>
    </lineage>
</organism>
<proteinExistence type="predicted"/>
<evidence type="ECO:0000256" key="1">
    <source>
        <dbReference type="SAM" id="Phobius"/>
    </source>
</evidence>
<gene>
    <name evidence="2" type="ORF">KC717_02730</name>
</gene>
<keyword evidence="1" id="KW-0812">Transmembrane</keyword>
<feature type="transmembrane region" description="Helical" evidence="1">
    <location>
        <begin position="44"/>
        <end position="69"/>
    </location>
</feature>
<feature type="transmembrane region" description="Helical" evidence="1">
    <location>
        <begin position="107"/>
        <end position="125"/>
    </location>
</feature>
<keyword evidence="1" id="KW-0472">Membrane</keyword>
<reference evidence="2" key="1">
    <citation type="submission" date="2020-04" db="EMBL/GenBank/DDBJ databases">
        <authorList>
            <person name="Zhang T."/>
        </authorList>
    </citation>
    <scope>NUCLEOTIDE SEQUENCE</scope>
    <source>
        <strain evidence="2">HKST-UBA11</strain>
    </source>
</reference>
<keyword evidence="1" id="KW-1133">Transmembrane helix</keyword>
<feature type="transmembrane region" description="Helical" evidence="1">
    <location>
        <begin position="78"/>
        <end position="95"/>
    </location>
</feature>
<evidence type="ECO:0000313" key="3">
    <source>
        <dbReference type="Proteomes" id="UP000754563"/>
    </source>
</evidence>
<dbReference type="EMBL" id="JAGQLH010000025">
    <property type="protein sequence ID" value="MCA9385538.1"/>
    <property type="molecule type" value="Genomic_DNA"/>
</dbReference>
<dbReference type="Proteomes" id="UP000754563">
    <property type="component" value="Unassembled WGS sequence"/>
</dbReference>
<sequence>MIEQIKLALKYLRKRPFLFTVIGSFLGAGIFPTVYVVIVRVFNIPLIAVQNIVFMGVAFHVGITCGIVATQAILKHKVIILPPLFASTIAGYLALQVADFLPLPFNLLLFLLMGYAGGLAGLYGWRYVKQKTCTHLSFLRKQESQ</sequence>
<evidence type="ECO:0000313" key="2">
    <source>
        <dbReference type="EMBL" id="MCA9385538.1"/>
    </source>
</evidence>
<accession>A0A955L7M5</accession>
<protein>
    <submittedName>
        <fullName evidence="2">Uncharacterized protein</fullName>
    </submittedName>
</protein>
<reference evidence="2" key="2">
    <citation type="journal article" date="2021" name="Microbiome">
        <title>Successional dynamics and alternative stable states in a saline activated sludge microbial community over 9 years.</title>
        <authorList>
            <person name="Wang Y."/>
            <person name="Ye J."/>
            <person name="Ju F."/>
            <person name="Liu L."/>
            <person name="Boyd J.A."/>
            <person name="Deng Y."/>
            <person name="Parks D.H."/>
            <person name="Jiang X."/>
            <person name="Yin X."/>
            <person name="Woodcroft B.J."/>
            <person name="Tyson G.W."/>
            <person name="Hugenholtz P."/>
            <person name="Polz M.F."/>
            <person name="Zhang T."/>
        </authorList>
    </citation>
    <scope>NUCLEOTIDE SEQUENCE</scope>
    <source>
        <strain evidence="2">HKST-UBA11</strain>
    </source>
</reference>
<dbReference type="AlphaFoldDB" id="A0A955L7M5"/>